<evidence type="ECO:0000313" key="4">
    <source>
        <dbReference type="WBParaSite" id="GPUH_0001116901-mRNA-1"/>
    </source>
</evidence>
<organism evidence="4">
    <name type="scientific">Gongylonema pulchrum</name>
    <dbReference type="NCBI Taxonomy" id="637853"/>
    <lineage>
        <taxon>Eukaryota</taxon>
        <taxon>Metazoa</taxon>
        <taxon>Ecdysozoa</taxon>
        <taxon>Nematoda</taxon>
        <taxon>Chromadorea</taxon>
        <taxon>Rhabditida</taxon>
        <taxon>Spirurina</taxon>
        <taxon>Spiruromorpha</taxon>
        <taxon>Spiruroidea</taxon>
        <taxon>Gongylonematidae</taxon>
        <taxon>Gongylonema</taxon>
    </lineage>
</organism>
<proteinExistence type="predicted"/>
<sequence>MMRIQHYRPFIVRLPGLGLIPLVLKKTCCLGSIQRGICRLSVLDSFELIGEDCYIFLAFILQQRVSGGICPAHLSQKYAIIHQGCGQFDELLLHESTCTCAVLHPLRHNMMHQPESSLLRERVLGAWDFDSTSVMQSVAPIADHYSMRILAMALGNTAVLPTKSTGDKKRPTQRSDEGRTVHARIRYNSSESKSRSRSASPHRASHSPSSEKRQSKLEKRSKGAHLFGIEPVQGIDYVPLRLFYGRIVLVVLNKDAGCMASVVSKLTEASTERVENTLLLKPPAH</sequence>
<protein>
    <submittedName>
        <fullName evidence="2 4">Uncharacterized protein</fullName>
    </submittedName>
</protein>
<name>A0A183DR15_9BILA</name>
<feature type="compositionally biased region" description="Basic and acidic residues" evidence="1">
    <location>
        <begin position="165"/>
        <end position="180"/>
    </location>
</feature>
<evidence type="ECO:0000313" key="3">
    <source>
        <dbReference type="Proteomes" id="UP000271098"/>
    </source>
</evidence>
<dbReference type="EMBL" id="UYRT01078381">
    <property type="protein sequence ID" value="VDN18408.1"/>
    <property type="molecule type" value="Genomic_DNA"/>
</dbReference>
<evidence type="ECO:0000313" key="2">
    <source>
        <dbReference type="EMBL" id="VDN18408.1"/>
    </source>
</evidence>
<dbReference type="Proteomes" id="UP000271098">
    <property type="component" value="Unassembled WGS sequence"/>
</dbReference>
<dbReference type="AlphaFoldDB" id="A0A183DR15"/>
<feature type="compositionally biased region" description="Basic and acidic residues" evidence="1">
    <location>
        <begin position="209"/>
        <end position="219"/>
    </location>
</feature>
<feature type="region of interest" description="Disordered" evidence="1">
    <location>
        <begin position="160"/>
        <end position="219"/>
    </location>
</feature>
<dbReference type="WBParaSite" id="GPUH_0001116901-mRNA-1">
    <property type="protein sequence ID" value="GPUH_0001116901-mRNA-1"/>
    <property type="gene ID" value="GPUH_0001116901"/>
</dbReference>
<reference evidence="4" key="1">
    <citation type="submission" date="2016-06" db="UniProtKB">
        <authorList>
            <consortium name="WormBaseParasite"/>
        </authorList>
    </citation>
    <scope>IDENTIFICATION</scope>
</reference>
<gene>
    <name evidence="2" type="ORF">GPUH_LOCUS11156</name>
</gene>
<keyword evidence="3" id="KW-1185">Reference proteome</keyword>
<feature type="compositionally biased region" description="Low complexity" evidence="1">
    <location>
        <begin position="197"/>
        <end position="208"/>
    </location>
</feature>
<reference evidence="2 3" key="2">
    <citation type="submission" date="2018-11" db="EMBL/GenBank/DDBJ databases">
        <authorList>
            <consortium name="Pathogen Informatics"/>
        </authorList>
    </citation>
    <scope>NUCLEOTIDE SEQUENCE [LARGE SCALE GENOMIC DNA]</scope>
</reference>
<evidence type="ECO:0000256" key="1">
    <source>
        <dbReference type="SAM" id="MobiDB-lite"/>
    </source>
</evidence>
<accession>A0A183DR15</accession>